<dbReference type="Proteomes" id="UP000498980">
    <property type="component" value="Unassembled WGS sequence"/>
</dbReference>
<protein>
    <submittedName>
        <fullName evidence="3">Uncharacterized protein</fullName>
    </submittedName>
</protein>
<evidence type="ECO:0000313" key="3">
    <source>
        <dbReference type="EMBL" id="GFN01359.1"/>
    </source>
</evidence>
<keyword evidence="2" id="KW-0812">Transmembrane</keyword>
<dbReference type="AlphaFoldDB" id="A0A7J0CG20"/>
<keyword evidence="2" id="KW-1133">Transmembrane helix</keyword>
<proteinExistence type="predicted"/>
<gene>
    <name evidence="3" type="ORF">Sfulv_61690</name>
</gene>
<organism evidence="3 4">
    <name type="scientific">Streptomyces fulvorobeus</name>
    <dbReference type="NCBI Taxonomy" id="284028"/>
    <lineage>
        <taxon>Bacteria</taxon>
        <taxon>Bacillati</taxon>
        <taxon>Actinomycetota</taxon>
        <taxon>Actinomycetes</taxon>
        <taxon>Kitasatosporales</taxon>
        <taxon>Streptomycetaceae</taxon>
        <taxon>Streptomyces</taxon>
    </lineage>
</organism>
<feature type="transmembrane region" description="Helical" evidence="2">
    <location>
        <begin position="33"/>
        <end position="54"/>
    </location>
</feature>
<dbReference type="EMBL" id="BLWC01000001">
    <property type="protein sequence ID" value="GFN01359.1"/>
    <property type="molecule type" value="Genomic_DNA"/>
</dbReference>
<keyword evidence="2" id="KW-0472">Membrane</keyword>
<sequence>MGGGQHGRGASARIRPARDGPNVAERDHEWRQLALDGLLFAGVLWAASAPASLAVHMTVLREEAGRPVRPVGDILLWGTLGLSIELTAFLVYL</sequence>
<accession>A0A7J0CG20</accession>
<name>A0A7J0CG20_9ACTN</name>
<reference evidence="3 4" key="1">
    <citation type="submission" date="2020-05" db="EMBL/GenBank/DDBJ databases">
        <title>Whole genome shotgun sequence of Streptomyces fulvorobeus NBRC 15897.</title>
        <authorList>
            <person name="Komaki H."/>
            <person name="Tamura T."/>
        </authorList>
    </citation>
    <scope>NUCLEOTIDE SEQUENCE [LARGE SCALE GENOMIC DNA]</scope>
    <source>
        <strain evidence="3 4">NBRC 15897</strain>
    </source>
</reference>
<evidence type="ECO:0000313" key="4">
    <source>
        <dbReference type="Proteomes" id="UP000498980"/>
    </source>
</evidence>
<feature type="transmembrane region" description="Helical" evidence="2">
    <location>
        <begin position="74"/>
        <end position="92"/>
    </location>
</feature>
<keyword evidence="4" id="KW-1185">Reference proteome</keyword>
<feature type="region of interest" description="Disordered" evidence="1">
    <location>
        <begin position="1"/>
        <end position="25"/>
    </location>
</feature>
<evidence type="ECO:0000256" key="2">
    <source>
        <dbReference type="SAM" id="Phobius"/>
    </source>
</evidence>
<comment type="caution">
    <text evidence="3">The sequence shown here is derived from an EMBL/GenBank/DDBJ whole genome shotgun (WGS) entry which is preliminary data.</text>
</comment>
<evidence type="ECO:0000256" key="1">
    <source>
        <dbReference type="SAM" id="MobiDB-lite"/>
    </source>
</evidence>